<dbReference type="Gene3D" id="2.160.20.10">
    <property type="entry name" value="Single-stranded right-handed beta-helix, Pectin lyase-like"/>
    <property type="match status" value="2"/>
</dbReference>
<dbReference type="InterPro" id="IPR012334">
    <property type="entry name" value="Pectin_lyas_fold"/>
</dbReference>
<dbReference type="Pfam" id="PF13229">
    <property type="entry name" value="Beta_helix"/>
    <property type="match status" value="1"/>
</dbReference>
<feature type="domain" description="Carbohydrate-binding/sugar hydrolysis" evidence="2">
    <location>
        <begin position="64"/>
        <end position="196"/>
    </location>
</feature>
<dbReference type="InterPro" id="IPR011050">
    <property type="entry name" value="Pectin_lyase_fold/virulence"/>
</dbReference>
<reference evidence="3" key="1">
    <citation type="journal article" date="2014" name="Front. Microbiol.">
        <title>High frequency of phylogenetically diverse reductive dehalogenase-homologous genes in deep subseafloor sedimentary metagenomes.</title>
        <authorList>
            <person name="Kawai M."/>
            <person name="Futagami T."/>
            <person name="Toyoda A."/>
            <person name="Takaki Y."/>
            <person name="Nishi S."/>
            <person name="Hori S."/>
            <person name="Arai W."/>
            <person name="Tsubouchi T."/>
            <person name="Morono Y."/>
            <person name="Uchiyama I."/>
            <person name="Ito T."/>
            <person name="Fujiyama A."/>
            <person name="Inagaki F."/>
            <person name="Takami H."/>
        </authorList>
    </citation>
    <scope>NUCLEOTIDE SEQUENCE</scope>
    <source>
        <strain evidence="3">Expedition CK06-06</strain>
    </source>
</reference>
<proteinExistence type="predicted"/>
<dbReference type="EMBL" id="BARW01014691">
    <property type="protein sequence ID" value="GAI78802.1"/>
    <property type="molecule type" value="Genomic_DNA"/>
</dbReference>
<dbReference type="InterPro" id="IPR006626">
    <property type="entry name" value="PbH1"/>
</dbReference>
<accession>X1RDH9</accession>
<dbReference type="InterPro" id="IPR039448">
    <property type="entry name" value="Beta_helix"/>
</dbReference>
<dbReference type="SUPFAM" id="SSF51126">
    <property type="entry name" value="Pectin lyase-like"/>
    <property type="match status" value="1"/>
</dbReference>
<organism evidence="3">
    <name type="scientific">marine sediment metagenome</name>
    <dbReference type="NCBI Taxonomy" id="412755"/>
    <lineage>
        <taxon>unclassified sequences</taxon>
        <taxon>metagenomes</taxon>
        <taxon>ecological metagenomes</taxon>
    </lineage>
</organism>
<feature type="non-terminal residue" evidence="3">
    <location>
        <position position="297"/>
    </location>
</feature>
<sequence length="297" mass="33075">PIVSFISFFLCFYNIIPINRIEIKETPNIDNKKILNISAKFTEPFIHITGSNWTETNSTYDWCTGKGTYSEPYIIRDVVITGYVQSGGTDGACILIESSTIVYFQIINCTASTAPSGSYDNGGIHLAGVQKGTIYNNNFSGNAACGIVVKSCQNNTIIGNNVSNNDLDGIHMYNCVNNRIIGNKIIENVYDGITLDNDNDQNLISDNIINGTDVWNYRSGINLRDGNHYNKLIRNNISGYKDEGYGIKLEENNNHTIIENNTIINSYYGIRGIHAFSEGCYNTTILRNNIYGNSWYG</sequence>
<dbReference type="InterPro" id="IPR022441">
    <property type="entry name" value="Para_beta_helix_rpt-2"/>
</dbReference>
<comment type="caution">
    <text evidence="3">The sequence shown here is derived from an EMBL/GenBank/DDBJ whole genome shotgun (WGS) entry which is preliminary data.</text>
</comment>
<dbReference type="SMART" id="SM00722">
    <property type="entry name" value="CASH"/>
    <property type="match status" value="1"/>
</dbReference>
<dbReference type="NCBIfam" id="TIGR03804">
    <property type="entry name" value="para_beta_helix"/>
    <property type="match status" value="2"/>
</dbReference>
<protein>
    <recommendedName>
        <fullName evidence="2">Carbohydrate-binding/sugar hydrolysis domain-containing protein</fullName>
    </recommendedName>
</protein>
<feature type="non-terminal residue" evidence="3">
    <location>
        <position position="1"/>
    </location>
</feature>
<dbReference type="SMART" id="SM00710">
    <property type="entry name" value="PbH1"/>
    <property type="match status" value="7"/>
</dbReference>
<dbReference type="AlphaFoldDB" id="X1RDH9"/>
<name>X1RDH9_9ZZZZ</name>
<evidence type="ECO:0000259" key="2">
    <source>
        <dbReference type="SMART" id="SM00722"/>
    </source>
</evidence>
<evidence type="ECO:0000313" key="3">
    <source>
        <dbReference type="EMBL" id="GAI78802.1"/>
    </source>
</evidence>
<evidence type="ECO:0000256" key="1">
    <source>
        <dbReference type="ARBA" id="ARBA00022737"/>
    </source>
</evidence>
<dbReference type="InterPro" id="IPR006633">
    <property type="entry name" value="Carb-bd_sugar_hydrolysis-dom"/>
</dbReference>
<gene>
    <name evidence="3" type="ORF">S12H4_25973</name>
</gene>
<keyword evidence="1" id="KW-0677">Repeat</keyword>